<dbReference type="Proteomes" id="UP000826725">
    <property type="component" value="Chromosome"/>
</dbReference>
<accession>A0A8D5JSG0</accession>
<dbReference type="GO" id="GO:0051536">
    <property type="term" value="F:iron-sulfur cluster binding"/>
    <property type="evidence" value="ECO:0007669"/>
    <property type="project" value="UniProtKB-KW"/>
</dbReference>
<organism evidence="7 8">
    <name type="scientific">Desulfomarina profundi</name>
    <dbReference type="NCBI Taxonomy" id="2772557"/>
    <lineage>
        <taxon>Bacteria</taxon>
        <taxon>Pseudomonadati</taxon>
        <taxon>Thermodesulfobacteriota</taxon>
        <taxon>Desulfobulbia</taxon>
        <taxon>Desulfobulbales</taxon>
        <taxon>Desulfobulbaceae</taxon>
        <taxon>Desulfomarina</taxon>
    </lineage>
</organism>
<dbReference type="SFLD" id="SFLDS00029">
    <property type="entry name" value="Radical_SAM"/>
    <property type="match status" value="1"/>
</dbReference>
<dbReference type="GO" id="GO:0003824">
    <property type="term" value="F:catalytic activity"/>
    <property type="evidence" value="ECO:0007669"/>
    <property type="project" value="InterPro"/>
</dbReference>
<keyword evidence="4" id="KW-0408">Iron</keyword>
<evidence type="ECO:0000256" key="4">
    <source>
        <dbReference type="ARBA" id="ARBA00023004"/>
    </source>
</evidence>
<dbReference type="AlphaFoldDB" id="A0A8D5JSG0"/>
<reference evidence="7" key="1">
    <citation type="submission" date="2020-09" db="EMBL/GenBank/DDBJ databases">
        <title>Desulfogranum mesoprofundum gen. nov., sp. nov., a novel mesophilic, sulfate-reducing chemolithoautotroph isolated from a deep-sea hydrothermal vent chimney in the Suiyo Seamount.</title>
        <authorList>
            <person name="Hashimoto Y."/>
            <person name="Nakagawa S."/>
        </authorList>
    </citation>
    <scope>NUCLEOTIDE SEQUENCE</scope>
    <source>
        <strain evidence="7">KT2</strain>
    </source>
</reference>
<keyword evidence="8" id="KW-1185">Reference proteome</keyword>
<dbReference type="PANTHER" id="PTHR43409:SF4">
    <property type="entry name" value="RADICAL SAM SUPERFAMILY PROTEIN"/>
    <property type="match status" value="1"/>
</dbReference>
<evidence type="ECO:0000256" key="5">
    <source>
        <dbReference type="ARBA" id="ARBA00023014"/>
    </source>
</evidence>
<evidence type="ECO:0000256" key="1">
    <source>
        <dbReference type="ARBA" id="ARBA00001966"/>
    </source>
</evidence>
<dbReference type="GO" id="GO:0046872">
    <property type="term" value="F:metal ion binding"/>
    <property type="evidence" value="ECO:0007669"/>
    <property type="project" value="UniProtKB-KW"/>
</dbReference>
<dbReference type="SMART" id="SM00729">
    <property type="entry name" value="Elp3"/>
    <property type="match status" value="1"/>
</dbReference>
<feature type="domain" description="Radical SAM core" evidence="6">
    <location>
        <begin position="22"/>
        <end position="291"/>
    </location>
</feature>
<proteinExistence type="predicted"/>
<evidence type="ECO:0000313" key="8">
    <source>
        <dbReference type="Proteomes" id="UP000826725"/>
    </source>
</evidence>
<dbReference type="InterPro" id="IPR006638">
    <property type="entry name" value="Elp3/MiaA/NifB-like_rSAM"/>
</dbReference>
<keyword evidence="2" id="KW-0949">S-adenosyl-L-methionine</keyword>
<evidence type="ECO:0000313" key="7">
    <source>
        <dbReference type="EMBL" id="BCL62076.1"/>
    </source>
</evidence>
<keyword evidence="3" id="KW-0479">Metal-binding</keyword>
<dbReference type="EMBL" id="AP024086">
    <property type="protein sequence ID" value="BCL62076.1"/>
    <property type="molecule type" value="Genomic_DNA"/>
</dbReference>
<comment type="cofactor">
    <cofactor evidence="1">
        <name>[4Fe-4S] cluster</name>
        <dbReference type="ChEBI" id="CHEBI:49883"/>
    </cofactor>
</comment>
<evidence type="ECO:0000256" key="2">
    <source>
        <dbReference type="ARBA" id="ARBA00022691"/>
    </source>
</evidence>
<dbReference type="PANTHER" id="PTHR43409">
    <property type="entry name" value="ANAEROBIC MAGNESIUM-PROTOPORPHYRIN IX MONOMETHYL ESTER CYCLASE-RELATED"/>
    <property type="match status" value="1"/>
</dbReference>
<dbReference type="InterPro" id="IPR007197">
    <property type="entry name" value="rSAM"/>
</dbReference>
<dbReference type="InterPro" id="IPR051198">
    <property type="entry name" value="BchE-like"/>
</dbReference>
<evidence type="ECO:0000256" key="3">
    <source>
        <dbReference type="ARBA" id="ARBA00022723"/>
    </source>
</evidence>
<dbReference type="KEGG" id="dbk:DGMP_27690"/>
<dbReference type="Pfam" id="PF04055">
    <property type="entry name" value="Radical_SAM"/>
    <property type="match status" value="1"/>
</dbReference>
<protein>
    <submittedName>
        <fullName evidence="7">Radical SAM protein</fullName>
    </submittedName>
</protein>
<keyword evidence="5" id="KW-0411">Iron-sulfur</keyword>
<sequence>MTVKQNRDEDYRGFEQGPIRPPSEAGSLLIRITRNCPWNRCTFCPVYKGAEFSLRPVKHVLEDIERVYRCVQFIRERSARTGKILPADIRQVMEREEGVDRTALNAGLHWAMNGMRSIFLQDANSLIIKPHRLITILNRLKDCFPHVERITSYARSHTIARISDEDLAGIRRAGLDRIHIGMESGSDRVLALVKKGVDKKTHIKAGLKVKKAGMELSEYVMPGLGGRQLSKEHATETADVLNRINPDFIRLRTLALPEHIELYKEYREGRFEKLNGLEIAKELHLFLKKLDGISSVVKSDHILNLFEDLEGQFPEDKEKMVGMVADFLAMDEEDQIIYQVGRRMGMFRGVSDMVDSQLRGQVAAICSRNAVNPENIDMVIDELMQRFI</sequence>
<evidence type="ECO:0000259" key="6">
    <source>
        <dbReference type="PROSITE" id="PS51918"/>
    </source>
</evidence>
<dbReference type="SFLD" id="SFLDG01095">
    <property type="entry name" value="Uncharacterised_Radical_SAM_Su"/>
    <property type="match status" value="1"/>
</dbReference>
<dbReference type="PROSITE" id="PS51918">
    <property type="entry name" value="RADICAL_SAM"/>
    <property type="match status" value="1"/>
</dbReference>
<dbReference type="RefSeq" id="WP_228854476.1">
    <property type="nucleotide sequence ID" value="NZ_AP024086.1"/>
</dbReference>
<name>A0A8D5JSG0_9BACT</name>
<gene>
    <name evidence="7" type="ORF">DGMP_27690</name>
</gene>